<sequence>MPLPTSMHIRYLCNKSRISFCIDSSCVQLQQKQKAILQWRPQQNYNNVGMSFAIFSSFYSIIICFISGDAATSKDMLSILTKFEIALSIVTVLAAVISISKFSPGHFGCFNSFIVLLRLFHLHFTPLCPKARPGQQHVNEFYVGTTGIDNISCSLSEPCKTLESTTLRGTVNSATDQLEVIIQEEDIDESEIDDPEKEDDQENDDKL</sequence>
<keyword evidence="2" id="KW-0812">Transmembrane</keyword>
<keyword evidence="2" id="KW-1133">Transmembrane helix</keyword>
<feature type="transmembrane region" description="Helical" evidence="2">
    <location>
        <begin position="79"/>
        <end position="99"/>
    </location>
</feature>
<accession>A0A5J4XC44</accession>
<protein>
    <submittedName>
        <fullName evidence="3">Uncharacterized protein</fullName>
    </submittedName>
</protein>
<proteinExistence type="predicted"/>
<evidence type="ECO:0000313" key="4">
    <source>
        <dbReference type="Proteomes" id="UP000324800"/>
    </source>
</evidence>
<comment type="caution">
    <text evidence="3">The sequence shown here is derived from an EMBL/GenBank/DDBJ whole genome shotgun (WGS) entry which is preliminary data.</text>
</comment>
<feature type="region of interest" description="Disordered" evidence="1">
    <location>
        <begin position="183"/>
        <end position="207"/>
    </location>
</feature>
<dbReference type="Proteomes" id="UP000324800">
    <property type="component" value="Unassembled WGS sequence"/>
</dbReference>
<gene>
    <name evidence="3" type="ORF">EZS28_000065</name>
</gene>
<reference evidence="3 4" key="1">
    <citation type="submission" date="2019-03" db="EMBL/GenBank/DDBJ databases">
        <title>Single cell metagenomics reveals metabolic interactions within the superorganism composed of flagellate Streblomastix strix and complex community of Bacteroidetes bacteria on its surface.</title>
        <authorList>
            <person name="Treitli S.C."/>
            <person name="Kolisko M."/>
            <person name="Husnik F."/>
            <person name="Keeling P."/>
            <person name="Hampl V."/>
        </authorList>
    </citation>
    <scope>NUCLEOTIDE SEQUENCE [LARGE SCALE GENOMIC DNA]</scope>
    <source>
        <strain evidence="3">ST1C</strain>
    </source>
</reference>
<keyword evidence="2" id="KW-0472">Membrane</keyword>
<name>A0A5J4XC44_9EUKA</name>
<feature type="transmembrane region" description="Helical" evidence="2">
    <location>
        <begin position="48"/>
        <end position="67"/>
    </location>
</feature>
<evidence type="ECO:0000256" key="1">
    <source>
        <dbReference type="SAM" id="MobiDB-lite"/>
    </source>
</evidence>
<dbReference type="AlphaFoldDB" id="A0A5J4XC44"/>
<evidence type="ECO:0000256" key="2">
    <source>
        <dbReference type="SAM" id="Phobius"/>
    </source>
</evidence>
<dbReference type="EMBL" id="SNRW01000004">
    <property type="protein sequence ID" value="KAA6404406.1"/>
    <property type="molecule type" value="Genomic_DNA"/>
</dbReference>
<organism evidence="3 4">
    <name type="scientific">Streblomastix strix</name>
    <dbReference type="NCBI Taxonomy" id="222440"/>
    <lineage>
        <taxon>Eukaryota</taxon>
        <taxon>Metamonada</taxon>
        <taxon>Preaxostyla</taxon>
        <taxon>Oxymonadida</taxon>
        <taxon>Streblomastigidae</taxon>
        <taxon>Streblomastix</taxon>
    </lineage>
</organism>
<evidence type="ECO:0000313" key="3">
    <source>
        <dbReference type="EMBL" id="KAA6404406.1"/>
    </source>
</evidence>